<evidence type="ECO:0000313" key="8">
    <source>
        <dbReference type="Proteomes" id="UP001231941"/>
    </source>
</evidence>
<keyword evidence="7" id="KW-0687">Ribonucleoprotein</keyword>
<reference evidence="7 8" key="1">
    <citation type="submission" date="2023-08" db="EMBL/GenBank/DDBJ databases">
        <authorList>
            <person name="Park J.-S."/>
        </authorList>
    </citation>
    <scope>NUCLEOTIDE SEQUENCE [LARGE SCALE GENOMIC DNA]</scope>
    <source>
        <strain evidence="7 8">2205SS18-9</strain>
    </source>
</reference>
<keyword evidence="3 7" id="KW-0808">Transferase</keyword>
<comment type="caution">
    <text evidence="7">The sequence shown here is derived from an EMBL/GenBank/DDBJ whole genome shotgun (WGS) entry which is preliminary data.</text>
</comment>
<gene>
    <name evidence="7" type="primary">rimI</name>
    <name evidence="7" type="ORF">Q5Y73_21400</name>
</gene>
<comment type="catalytic activity">
    <reaction evidence="5">
        <text>N-terminal L-alanyl-[ribosomal protein bS18] + acetyl-CoA = N-terminal N(alpha)-acetyl-L-alanyl-[ribosomal protein bS18] + CoA + H(+)</text>
        <dbReference type="Rhea" id="RHEA:43756"/>
        <dbReference type="Rhea" id="RHEA-COMP:10676"/>
        <dbReference type="Rhea" id="RHEA-COMP:10677"/>
        <dbReference type="ChEBI" id="CHEBI:15378"/>
        <dbReference type="ChEBI" id="CHEBI:57287"/>
        <dbReference type="ChEBI" id="CHEBI:57288"/>
        <dbReference type="ChEBI" id="CHEBI:64718"/>
        <dbReference type="ChEBI" id="CHEBI:83683"/>
        <dbReference type="EC" id="2.3.1.266"/>
    </reaction>
</comment>
<dbReference type="PANTHER" id="PTHR43420:SF44">
    <property type="entry name" value="ACETYLTRANSFERASE YPEA"/>
    <property type="match status" value="1"/>
</dbReference>
<dbReference type="EMBL" id="JAVAMP010000017">
    <property type="protein sequence ID" value="MDP5276653.1"/>
    <property type="molecule type" value="Genomic_DNA"/>
</dbReference>
<evidence type="ECO:0000256" key="2">
    <source>
        <dbReference type="ARBA" id="ARBA00022490"/>
    </source>
</evidence>
<evidence type="ECO:0000256" key="1">
    <source>
        <dbReference type="ARBA" id="ARBA00005395"/>
    </source>
</evidence>
<dbReference type="SUPFAM" id="SSF55729">
    <property type="entry name" value="Acyl-CoA N-acyltransferases (Nat)"/>
    <property type="match status" value="1"/>
</dbReference>
<dbReference type="Gene3D" id="3.40.630.30">
    <property type="match status" value="1"/>
</dbReference>
<dbReference type="PROSITE" id="PS51186">
    <property type="entry name" value="GNAT"/>
    <property type="match status" value="1"/>
</dbReference>
<evidence type="ECO:0000256" key="3">
    <source>
        <dbReference type="ARBA" id="ARBA00022679"/>
    </source>
</evidence>
<dbReference type="InterPro" id="IPR016181">
    <property type="entry name" value="Acyl_CoA_acyltransferase"/>
</dbReference>
<evidence type="ECO:0000313" key="7">
    <source>
        <dbReference type="EMBL" id="MDP5276653.1"/>
    </source>
</evidence>
<dbReference type="InterPro" id="IPR050680">
    <property type="entry name" value="YpeA/RimI_acetyltransf"/>
</dbReference>
<comment type="subcellular location">
    <subcellularLocation>
        <location evidence="5">Cytoplasm</location>
    </subcellularLocation>
</comment>
<dbReference type="EC" id="2.3.1.266" evidence="5"/>
<comment type="function">
    <text evidence="5">Acetylates the N-terminal alanine of ribosomal protein bS18.</text>
</comment>
<proteinExistence type="inferred from homology"/>
<evidence type="ECO:0000256" key="4">
    <source>
        <dbReference type="ARBA" id="ARBA00023315"/>
    </source>
</evidence>
<sequence>MEQVSRSMKIADIEQVYEIETEAFTTPWTAQAFYNELMNNQFAKYIVMEVEGNIAAYGGMWAVIDEAHITNIAVRKKYRGQKMGEMLLQKMIQMAVDLGMKKMTLEVRVSNHIAIHLYKKFGFYESGIRKGYYTDNNEDALIMWIELEQKEGTK</sequence>
<dbReference type="GO" id="GO:0008999">
    <property type="term" value="F:protein-N-terminal-alanine acetyltransferase activity"/>
    <property type="evidence" value="ECO:0007669"/>
    <property type="project" value="UniProtKB-EC"/>
</dbReference>
<dbReference type="InterPro" id="IPR000182">
    <property type="entry name" value="GNAT_dom"/>
</dbReference>
<dbReference type="Pfam" id="PF00583">
    <property type="entry name" value="Acetyltransf_1"/>
    <property type="match status" value="1"/>
</dbReference>
<feature type="domain" description="N-acetyltransferase" evidence="6">
    <location>
        <begin position="3"/>
        <end position="148"/>
    </location>
</feature>
<dbReference type="NCBIfam" id="TIGR01575">
    <property type="entry name" value="rimI"/>
    <property type="match status" value="1"/>
</dbReference>
<keyword evidence="2 5" id="KW-0963">Cytoplasm</keyword>
<keyword evidence="8" id="KW-1185">Reference proteome</keyword>
<dbReference type="InterPro" id="IPR006464">
    <property type="entry name" value="AcTrfase_RimI/Ard1"/>
</dbReference>
<dbReference type="PANTHER" id="PTHR43420">
    <property type="entry name" value="ACETYLTRANSFERASE"/>
    <property type="match status" value="1"/>
</dbReference>
<evidence type="ECO:0000256" key="5">
    <source>
        <dbReference type="RuleBase" id="RU363094"/>
    </source>
</evidence>
<accession>A0ABT9J4X2</accession>
<keyword evidence="4 7" id="KW-0012">Acyltransferase</keyword>
<dbReference type="CDD" id="cd04301">
    <property type="entry name" value="NAT_SF"/>
    <property type="match status" value="1"/>
</dbReference>
<protein>
    <recommendedName>
        <fullName evidence="5">[Ribosomal protein bS18]-alanine N-acetyltransferase</fullName>
        <ecNumber evidence="5">2.3.1.266</ecNumber>
    </recommendedName>
</protein>
<organism evidence="7 8">
    <name type="scientific">Chengkuizengella axinellae</name>
    <dbReference type="NCBI Taxonomy" id="3064388"/>
    <lineage>
        <taxon>Bacteria</taxon>
        <taxon>Bacillati</taxon>
        <taxon>Bacillota</taxon>
        <taxon>Bacilli</taxon>
        <taxon>Bacillales</taxon>
        <taxon>Paenibacillaceae</taxon>
        <taxon>Chengkuizengella</taxon>
    </lineage>
</organism>
<dbReference type="GO" id="GO:0005840">
    <property type="term" value="C:ribosome"/>
    <property type="evidence" value="ECO:0007669"/>
    <property type="project" value="UniProtKB-KW"/>
</dbReference>
<dbReference type="Proteomes" id="UP001231941">
    <property type="component" value="Unassembled WGS sequence"/>
</dbReference>
<keyword evidence="7" id="KW-0689">Ribosomal protein</keyword>
<evidence type="ECO:0000259" key="6">
    <source>
        <dbReference type="PROSITE" id="PS51186"/>
    </source>
</evidence>
<comment type="similarity">
    <text evidence="1 5">Belongs to the acetyltransferase family. RimI subfamily.</text>
</comment>
<dbReference type="RefSeq" id="WP_305993962.1">
    <property type="nucleotide sequence ID" value="NZ_JAVAMP010000017.1"/>
</dbReference>
<name>A0ABT9J4X2_9BACL</name>